<dbReference type="PANTHER" id="PTHR31605">
    <property type="entry name" value="GLYCEROL-3-PHOSPHATE O-ACYLTRANSFERASE 1"/>
    <property type="match status" value="1"/>
</dbReference>
<feature type="domain" description="Phospholipid/glycerol acyltransferase" evidence="2">
    <location>
        <begin position="1"/>
        <end position="108"/>
    </location>
</feature>
<dbReference type="AlphaFoldDB" id="A8N684"/>
<keyword evidence="1" id="KW-0812">Transmembrane</keyword>
<dbReference type="Proteomes" id="UP000001861">
    <property type="component" value="Unassembled WGS sequence"/>
</dbReference>
<evidence type="ECO:0000313" key="4">
    <source>
        <dbReference type="Proteomes" id="UP000001861"/>
    </source>
</evidence>
<reference evidence="3 4" key="1">
    <citation type="journal article" date="2010" name="Proc. Natl. Acad. Sci. U.S.A.">
        <title>Insights into evolution of multicellular fungi from the assembled chromosomes of the mushroom Coprinopsis cinerea (Coprinus cinereus).</title>
        <authorList>
            <person name="Stajich J.E."/>
            <person name="Wilke S.K."/>
            <person name="Ahren D."/>
            <person name="Au C.H."/>
            <person name="Birren B.W."/>
            <person name="Borodovsky M."/>
            <person name="Burns C."/>
            <person name="Canback B."/>
            <person name="Casselton L.A."/>
            <person name="Cheng C.K."/>
            <person name="Deng J."/>
            <person name="Dietrich F.S."/>
            <person name="Fargo D.C."/>
            <person name="Farman M.L."/>
            <person name="Gathman A.C."/>
            <person name="Goldberg J."/>
            <person name="Guigo R."/>
            <person name="Hoegger P.J."/>
            <person name="Hooker J.B."/>
            <person name="Huggins A."/>
            <person name="James T.Y."/>
            <person name="Kamada T."/>
            <person name="Kilaru S."/>
            <person name="Kodira C."/>
            <person name="Kues U."/>
            <person name="Kupfer D."/>
            <person name="Kwan H.S."/>
            <person name="Lomsadze A."/>
            <person name="Li W."/>
            <person name="Lilly W.W."/>
            <person name="Ma L.J."/>
            <person name="Mackey A.J."/>
            <person name="Manning G."/>
            <person name="Martin F."/>
            <person name="Muraguchi H."/>
            <person name="Natvig D.O."/>
            <person name="Palmerini H."/>
            <person name="Ramesh M.A."/>
            <person name="Rehmeyer C.J."/>
            <person name="Roe B.A."/>
            <person name="Shenoy N."/>
            <person name="Stanke M."/>
            <person name="Ter-Hovhannisyan V."/>
            <person name="Tunlid A."/>
            <person name="Velagapudi R."/>
            <person name="Vision T.J."/>
            <person name="Zeng Q."/>
            <person name="Zolan M.E."/>
            <person name="Pukkila P.J."/>
        </authorList>
    </citation>
    <scope>NUCLEOTIDE SEQUENCE [LARGE SCALE GENOMIC DNA]</scope>
    <source>
        <strain evidence="4">Okayama-7 / 130 / ATCC MYA-4618 / FGSC 9003</strain>
    </source>
</reference>
<gene>
    <name evidence="3" type="ORF">CC1G_01994</name>
</gene>
<dbReference type="GO" id="GO:0004366">
    <property type="term" value="F:glycerol-3-phosphate O-acyltransferase activity"/>
    <property type="evidence" value="ECO:0007669"/>
    <property type="project" value="TreeGrafter"/>
</dbReference>
<organism evidence="3 4">
    <name type="scientific">Coprinopsis cinerea (strain Okayama-7 / 130 / ATCC MYA-4618 / FGSC 9003)</name>
    <name type="common">Inky cap fungus</name>
    <name type="synonym">Hormographiella aspergillata</name>
    <dbReference type="NCBI Taxonomy" id="240176"/>
    <lineage>
        <taxon>Eukaryota</taxon>
        <taxon>Fungi</taxon>
        <taxon>Dikarya</taxon>
        <taxon>Basidiomycota</taxon>
        <taxon>Agaricomycotina</taxon>
        <taxon>Agaricomycetes</taxon>
        <taxon>Agaricomycetidae</taxon>
        <taxon>Agaricales</taxon>
        <taxon>Agaricineae</taxon>
        <taxon>Psathyrellaceae</taxon>
        <taxon>Coprinopsis</taxon>
    </lineage>
</organism>
<dbReference type="SMART" id="SM00563">
    <property type="entry name" value="PlsC"/>
    <property type="match status" value="1"/>
</dbReference>
<feature type="transmembrane region" description="Helical" evidence="1">
    <location>
        <begin position="263"/>
        <end position="291"/>
    </location>
</feature>
<evidence type="ECO:0000313" key="3">
    <source>
        <dbReference type="EMBL" id="EAU91505.1"/>
    </source>
</evidence>
<name>A8N684_COPC7</name>
<dbReference type="eggNOG" id="ENOG502QUY6">
    <property type="taxonomic scope" value="Eukaryota"/>
</dbReference>
<keyword evidence="1" id="KW-1133">Transmembrane helix</keyword>
<dbReference type="STRING" id="240176.A8N684"/>
<dbReference type="GO" id="GO:0008654">
    <property type="term" value="P:phospholipid biosynthetic process"/>
    <property type="evidence" value="ECO:0007669"/>
    <property type="project" value="TreeGrafter"/>
</dbReference>
<keyword evidence="4" id="KW-1185">Reference proteome</keyword>
<accession>A8N684</accession>
<dbReference type="InterPro" id="IPR052744">
    <property type="entry name" value="GPAT/DAPAT"/>
</dbReference>
<dbReference type="PANTHER" id="PTHR31605:SF0">
    <property type="entry name" value="GLYCEROL-3-PHOSPHATE O-ACYLTRANSFERASE 1"/>
    <property type="match status" value="1"/>
</dbReference>
<dbReference type="RefSeq" id="XP_001830358.1">
    <property type="nucleotide sequence ID" value="XM_001830306.2"/>
</dbReference>
<keyword evidence="1" id="KW-0472">Membrane</keyword>
<proteinExistence type="predicted"/>
<dbReference type="GeneID" id="6006798"/>
<protein>
    <recommendedName>
        <fullName evidence="2">Phospholipid/glycerol acyltransferase domain-containing protein</fullName>
    </recommendedName>
</protein>
<dbReference type="InterPro" id="IPR002123">
    <property type="entry name" value="Plipid/glycerol_acylTrfase"/>
</dbReference>
<dbReference type="GO" id="GO:0016287">
    <property type="term" value="F:glycerone-phosphate O-acyltransferase activity"/>
    <property type="evidence" value="ECO:0007669"/>
    <property type="project" value="TreeGrafter"/>
</dbReference>
<dbReference type="SUPFAM" id="SSF69593">
    <property type="entry name" value="Glycerol-3-phosphate (1)-acyltransferase"/>
    <property type="match status" value="1"/>
</dbReference>
<dbReference type="VEuPathDB" id="FungiDB:CC1G_01994"/>
<dbReference type="OMA" id="TCSITYM"/>
<dbReference type="EMBL" id="AACS02000003">
    <property type="protein sequence ID" value="EAU91505.1"/>
    <property type="molecule type" value="Genomic_DNA"/>
</dbReference>
<dbReference type="OrthoDB" id="5567124at2759"/>
<dbReference type="InParanoid" id="A8N684"/>
<sequence length="457" mass="52379">MLRMTAKASIFGQRNFTSWLIEATGTVPIKRRKDNPEDADNTEVMTKLMEALEGGDAVCLFPEGISRFHPEIAPLKTGVARMISDVLGRNRDNPDFEIALLPCSITYMHRQHFRSDVLVSFQRPMIFSPKTHPELVPPVDFAHIKALTKDLQGSISSGTLDAPKWHLIRSAKLAARMYAPLGTLMPLGEYVRLTRKFLELFKACQQDEGSGTLPQEVDRAAVRQICADLKAYQDQLAHWGIKDDRIRRPMRRSTALYRMSIRLAWLCLLGSISLPGLLLWAPIFATTYVAVRNYKKTGPILDTWDEIAQYKLIYGLLSGGIVYAVVVLMTWPIAFITIPMTPALMWITLRWFEDLVATFRAFVALYRLLRVGKPALKQMRERRLDLYSRVSNVAVSALGLPDEPEKYFSQIEGRHKGRILGEWDGRARYFSLKRRRKRDWDEVLRLYEKVDYPSEDD</sequence>
<feature type="transmembrane region" description="Helical" evidence="1">
    <location>
        <begin position="312"/>
        <end position="338"/>
    </location>
</feature>
<dbReference type="Pfam" id="PF01553">
    <property type="entry name" value="Acyltransferase"/>
    <property type="match status" value="1"/>
</dbReference>
<dbReference type="KEGG" id="cci:CC1G_01994"/>
<evidence type="ECO:0000256" key="1">
    <source>
        <dbReference type="SAM" id="Phobius"/>
    </source>
</evidence>
<evidence type="ECO:0000259" key="2">
    <source>
        <dbReference type="SMART" id="SM00563"/>
    </source>
</evidence>
<comment type="caution">
    <text evidence="3">The sequence shown here is derived from an EMBL/GenBank/DDBJ whole genome shotgun (WGS) entry which is preliminary data.</text>
</comment>